<dbReference type="AlphaFoldDB" id="F0U821"/>
<dbReference type="EMBL" id="DS990636">
    <property type="protein sequence ID" value="EGC40843.1"/>
    <property type="molecule type" value="Genomic_DNA"/>
</dbReference>
<gene>
    <name evidence="1" type="ORF">HCEG_00205</name>
</gene>
<name>F0U821_AJEC8</name>
<organism evidence="2">
    <name type="scientific">Ajellomyces capsulatus (strain H88)</name>
    <name type="common">Darling's disease fungus</name>
    <name type="synonym">Histoplasma capsulatum</name>
    <dbReference type="NCBI Taxonomy" id="544711"/>
    <lineage>
        <taxon>Eukaryota</taxon>
        <taxon>Fungi</taxon>
        <taxon>Dikarya</taxon>
        <taxon>Ascomycota</taxon>
        <taxon>Pezizomycotina</taxon>
        <taxon>Eurotiomycetes</taxon>
        <taxon>Eurotiomycetidae</taxon>
        <taxon>Onygenales</taxon>
        <taxon>Ajellomycetaceae</taxon>
        <taxon>Histoplasma</taxon>
    </lineage>
</organism>
<protein>
    <submittedName>
        <fullName evidence="1">Predicted protein</fullName>
    </submittedName>
</protein>
<reference evidence="2" key="1">
    <citation type="submission" date="2008-07" db="EMBL/GenBank/DDBJ databases">
        <title>Annotation of Ajellomyces capsulatus strain H88.</title>
        <authorList>
            <person name="Champion M."/>
            <person name="Cuomo C."/>
            <person name="Ma L.-J."/>
            <person name="Henn M.R."/>
            <person name="Sil A."/>
            <person name="Goldman B."/>
            <person name="Young S.K."/>
            <person name="Kodira C.D."/>
            <person name="Zeng Q."/>
            <person name="Koehrsen M."/>
            <person name="Alvarado L."/>
            <person name="Berlin A."/>
            <person name="Borenstein D."/>
            <person name="Chen Z."/>
            <person name="Engels R."/>
            <person name="Freedman E."/>
            <person name="Gellesch M."/>
            <person name="Goldberg J."/>
            <person name="Griggs A."/>
            <person name="Gujja S."/>
            <person name="Heiman D."/>
            <person name="Hepburn T."/>
            <person name="Howarth C."/>
            <person name="Jen D."/>
            <person name="Larson L."/>
            <person name="Lewis B."/>
            <person name="Mehta T."/>
            <person name="Park D."/>
            <person name="Pearson M."/>
            <person name="Roberts A."/>
            <person name="Saif S."/>
            <person name="Shea T."/>
            <person name="Shenoy N."/>
            <person name="Sisk P."/>
            <person name="Stolte C."/>
            <person name="Sykes S."/>
            <person name="Walk T."/>
            <person name="White J."/>
            <person name="Yandava C."/>
            <person name="Klein B."/>
            <person name="McEwen J.G."/>
            <person name="Puccia R."/>
            <person name="Goldman G.H."/>
            <person name="Felipe M.S."/>
            <person name="Nino-Vega G."/>
            <person name="San-Blas G."/>
            <person name="Taylor J."/>
            <person name="Mendoza L."/>
            <person name="Galagan J."/>
            <person name="Nusbaum C."/>
            <person name="Birren B."/>
        </authorList>
    </citation>
    <scope>NUCLEOTIDE SEQUENCE [LARGE SCALE GENOMIC DNA]</scope>
    <source>
        <strain evidence="2">H88</strain>
    </source>
</reference>
<sequence length="125" mass="14038">MANDITLSMLVAGTIRELHQKPDDNAPRSNIDFYQQAVLHSTAGEGRRSFDSTAPSLNLVTRDIKTLETIEMRMRSGTQRNNLYAGLSCGALCWVERTYWTLRVAHIQPRILQHHSVCVANASLN</sequence>
<accession>F0U821</accession>
<dbReference type="HOGENOM" id="CLU_1991975_0_0_1"/>
<dbReference type="Proteomes" id="UP000008142">
    <property type="component" value="Unassembled WGS sequence"/>
</dbReference>
<proteinExistence type="predicted"/>
<evidence type="ECO:0000313" key="2">
    <source>
        <dbReference type="Proteomes" id="UP000008142"/>
    </source>
</evidence>
<evidence type="ECO:0000313" key="1">
    <source>
        <dbReference type="EMBL" id="EGC40843.1"/>
    </source>
</evidence>